<evidence type="ECO:0000259" key="1">
    <source>
        <dbReference type="Pfam" id="PF02541"/>
    </source>
</evidence>
<accession>A0ABW3SL43</accession>
<protein>
    <submittedName>
        <fullName evidence="2">Ppx/GppA phosphatase family protein</fullName>
    </submittedName>
</protein>
<dbReference type="Gene3D" id="3.30.420.150">
    <property type="entry name" value="Exopolyphosphatase. Domain 2"/>
    <property type="match status" value="1"/>
</dbReference>
<dbReference type="PANTHER" id="PTHR30005:SF0">
    <property type="entry name" value="RETROGRADE REGULATION PROTEIN 2"/>
    <property type="match status" value="1"/>
</dbReference>
<proteinExistence type="predicted"/>
<dbReference type="SUPFAM" id="SSF53067">
    <property type="entry name" value="Actin-like ATPase domain"/>
    <property type="match status" value="2"/>
</dbReference>
<dbReference type="Pfam" id="PF02541">
    <property type="entry name" value="Ppx-GppA"/>
    <property type="match status" value="1"/>
</dbReference>
<name>A0ABW3SL43_9BACT</name>
<organism evidence="2 3">
    <name type="scientific">Pontibacter rugosus</name>
    <dbReference type="NCBI Taxonomy" id="1745966"/>
    <lineage>
        <taxon>Bacteria</taxon>
        <taxon>Pseudomonadati</taxon>
        <taxon>Bacteroidota</taxon>
        <taxon>Cytophagia</taxon>
        <taxon>Cytophagales</taxon>
        <taxon>Hymenobacteraceae</taxon>
        <taxon>Pontibacter</taxon>
    </lineage>
</organism>
<reference evidence="3" key="1">
    <citation type="journal article" date="2019" name="Int. J. Syst. Evol. Microbiol.">
        <title>The Global Catalogue of Microorganisms (GCM) 10K type strain sequencing project: providing services to taxonomists for standard genome sequencing and annotation.</title>
        <authorList>
            <consortium name="The Broad Institute Genomics Platform"/>
            <consortium name="The Broad Institute Genome Sequencing Center for Infectious Disease"/>
            <person name="Wu L."/>
            <person name="Ma J."/>
        </authorList>
    </citation>
    <scope>NUCLEOTIDE SEQUENCE [LARGE SCALE GENOMIC DNA]</scope>
    <source>
        <strain evidence="3">JCM 31319</strain>
    </source>
</reference>
<dbReference type="InterPro" id="IPR003695">
    <property type="entry name" value="Ppx_GppA_N"/>
</dbReference>
<comment type="caution">
    <text evidence="2">The sequence shown here is derived from an EMBL/GenBank/DDBJ whole genome shotgun (WGS) entry which is preliminary data.</text>
</comment>
<dbReference type="PANTHER" id="PTHR30005">
    <property type="entry name" value="EXOPOLYPHOSPHATASE"/>
    <property type="match status" value="1"/>
</dbReference>
<evidence type="ECO:0000313" key="2">
    <source>
        <dbReference type="EMBL" id="MFD1185005.1"/>
    </source>
</evidence>
<gene>
    <name evidence="2" type="ORF">ACFQ2O_02220</name>
</gene>
<dbReference type="RefSeq" id="WP_377522558.1">
    <property type="nucleotide sequence ID" value="NZ_JBHTLD010000009.1"/>
</dbReference>
<keyword evidence="3" id="KW-1185">Reference proteome</keyword>
<dbReference type="Gene3D" id="3.30.420.40">
    <property type="match status" value="1"/>
</dbReference>
<feature type="domain" description="Ppx/GppA phosphatase N-terminal" evidence="1">
    <location>
        <begin position="28"/>
        <end position="283"/>
    </location>
</feature>
<dbReference type="CDD" id="cd24006">
    <property type="entry name" value="ASKHA_NBD_PPX_GppA"/>
    <property type="match status" value="1"/>
</dbReference>
<dbReference type="InterPro" id="IPR043129">
    <property type="entry name" value="ATPase_NBD"/>
</dbReference>
<dbReference type="InterPro" id="IPR050273">
    <property type="entry name" value="GppA/Ppx_hydrolase"/>
</dbReference>
<dbReference type="Proteomes" id="UP001597094">
    <property type="component" value="Unassembled WGS sequence"/>
</dbReference>
<dbReference type="EMBL" id="JBHTLD010000009">
    <property type="protein sequence ID" value="MFD1185005.1"/>
    <property type="molecule type" value="Genomic_DNA"/>
</dbReference>
<sequence>MKLAAIDIGSNAVRCQISSVLNQNGNVFFKKVEYVRYPIRFGEDVFNTGYISDVKVNKFVKLLKAFQLLLDVHDVDHYMICATSAMRSALNAPEIIEHVKQETGLEIQVIDGETEAFLINKVIFSFLDERNYLHIDVGGGSTEFNIYVNREKMASQSFEQGSIRHMHGRDSSELWDKMKLWIETNAKKYHIARAIGTGGNINKLFELAGKTAGKPIFRKQIEEVATRLSNLSMNERITDLMLNPDRADVIVPASEIYLSAMKWAKVETMVVPAVGLKDGMLHALYEQYHPERFVITKIS</sequence>
<evidence type="ECO:0000313" key="3">
    <source>
        <dbReference type="Proteomes" id="UP001597094"/>
    </source>
</evidence>